<proteinExistence type="predicted"/>
<comment type="caution">
    <text evidence="2">The sequence shown here is derived from an EMBL/GenBank/DDBJ whole genome shotgun (WGS) entry which is preliminary data.</text>
</comment>
<evidence type="ECO:0000313" key="2">
    <source>
        <dbReference type="EMBL" id="ORY64437.1"/>
    </source>
</evidence>
<organism evidence="2 3">
    <name type="scientific">Pseudomassariella vexata</name>
    <dbReference type="NCBI Taxonomy" id="1141098"/>
    <lineage>
        <taxon>Eukaryota</taxon>
        <taxon>Fungi</taxon>
        <taxon>Dikarya</taxon>
        <taxon>Ascomycota</taxon>
        <taxon>Pezizomycotina</taxon>
        <taxon>Sordariomycetes</taxon>
        <taxon>Xylariomycetidae</taxon>
        <taxon>Amphisphaeriales</taxon>
        <taxon>Pseudomassariaceae</taxon>
        <taxon>Pseudomassariella</taxon>
    </lineage>
</organism>
<reference evidence="2 3" key="1">
    <citation type="submission" date="2016-07" db="EMBL/GenBank/DDBJ databases">
        <title>Pervasive Adenine N6-methylation of Active Genes in Fungi.</title>
        <authorList>
            <consortium name="DOE Joint Genome Institute"/>
            <person name="Mondo S.J."/>
            <person name="Dannebaum R.O."/>
            <person name="Kuo R.C."/>
            <person name="Labutti K."/>
            <person name="Haridas S."/>
            <person name="Kuo A."/>
            <person name="Salamov A."/>
            <person name="Ahrendt S.R."/>
            <person name="Lipzen A."/>
            <person name="Sullivan W."/>
            <person name="Andreopoulos W.B."/>
            <person name="Clum A."/>
            <person name="Lindquist E."/>
            <person name="Daum C."/>
            <person name="Ramamoorthy G.K."/>
            <person name="Gryganskyi A."/>
            <person name="Culley D."/>
            <person name="Magnuson J.K."/>
            <person name="James T.Y."/>
            <person name="O'Malley M.A."/>
            <person name="Stajich J.E."/>
            <person name="Spatafora J.W."/>
            <person name="Visel A."/>
            <person name="Grigoriev I.V."/>
        </authorList>
    </citation>
    <scope>NUCLEOTIDE SEQUENCE [LARGE SCALE GENOMIC DNA]</scope>
    <source>
        <strain evidence="2 3">CBS 129021</strain>
    </source>
</reference>
<dbReference type="AlphaFoldDB" id="A0A1Y2DYX5"/>
<evidence type="ECO:0000256" key="1">
    <source>
        <dbReference type="SAM" id="MobiDB-lite"/>
    </source>
</evidence>
<feature type="region of interest" description="Disordered" evidence="1">
    <location>
        <begin position="102"/>
        <end position="170"/>
    </location>
</feature>
<feature type="compositionally biased region" description="Basic and acidic residues" evidence="1">
    <location>
        <begin position="238"/>
        <end position="247"/>
    </location>
</feature>
<gene>
    <name evidence="2" type="ORF">BCR38DRAFT_435103</name>
</gene>
<dbReference type="RefSeq" id="XP_040715851.1">
    <property type="nucleotide sequence ID" value="XM_040860351.1"/>
</dbReference>
<dbReference type="InParanoid" id="A0A1Y2DYX5"/>
<dbReference type="GeneID" id="63776563"/>
<feature type="region of interest" description="Disordered" evidence="1">
    <location>
        <begin position="211"/>
        <end position="326"/>
    </location>
</feature>
<feature type="compositionally biased region" description="Basic residues" evidence="1">
    <location>
        <begin position="270"/>
        <end position="286"/>
    </location>
</feature>
<accession>A0A1Y2DYX5</accession>
<dbReference type="OrthoDB" id="5204927at2759"/>
<dbReference type="Proteomes" id="UP000193689">
    <property type="component" value="Unassembled WGS sequence"/>
</dbReference>
<feature type="compositionally biased region" description="Basic and acidic residues" evidence="1">
    <location>
        <begin position="61"/>
        <end position="74"/>
    </location>
</feature>
<feature type="compositionally biased region" description="Basic and acidic residues" evidence="1">
    <location>
        <begin position="37"/>
        <end position="49"/>
    </location>
</feature>
<feature type="region of interest" description="Disordered" evidence="1">
    <location>
        <begin position="17"/>
        <end position="81"/>
    </location>
</feature>
<evidence type="ECO:0000313" key="3">
    <source>
        <dbReference type="Proteomes" id="UP000193689"/>
    </source>
</evidence>
<keyword evidence="3" id="KW-1185">Reference proteome</keyword>
<feature type="compositionally biased region" description="Polar residues" evidence="1">
    <location>
        <begin position="114"/>
        <end position="145"/>
    </location>
</feature>
<sequence>MTTSNLTNMQFKMAHSANELAHRQMTGSLKPSKHRTEKSQPFDAEDLRRRLYIVLSQQNAQKEEKRRARAEAAAKKAMGGEAGLAEIQQEVTSCKEIFTTLPESAKPASRTIVKPSTQQDATSPPGKQTSNTTSPDSTLTRSLSKSGWDKLHRKPSKLQSNPVEEADEQQLYHHVPQQAAAQFARTATADKMRGSNQIHSLSRQALRFYTEGSPSEKAELNSSKSPSDQMRALRRAQSHREKLHDRNQFQQTRALEDSGVGERISLGNLRQRHTIPGRTSSKKGRHGSAAARPKPLSIADILESTEVGDFGHSPPSPLSREVSSGDERVLGGIPEVVLAMDAGAGADADEHRVDWTQRDEEVQLQHREKSKSSTRIPLLRRADSIWALRAKISGMGRKDEDKIAVTIEKIDETRVVVTPGVKAPRFGFLARFKR</sequence>
<dbReference type="EMBL" id="MCFJ01000007">
    <property type="protein sequence ID" value="ORY64437.1"/>
    <property type="molecule type" value="Genomic_DNA"/>
</dbReference>
<protein>
    <submittedName>
        <fullName evidence="2">Uncharacterized protein</fullName>
    </submittedName>
</protein>
<name>A0A1Y2DYX5_9PEZI</name>